<gene>
    <name evidence="2" type="ORF">DY023_10775</name>
</gene>
<dbReference type="Proteomes" id="UP000262172">
    <property type="component" value="Unassembled WGS sequence"/>
</dbReference>
<dbReference type="Gene3D" id="3.30.420.40">
    <property type="match status" value="2"/>
</dbReference>
<dbReference type="InterPro" id="IPR036388">
    <property type="entry name" value="WH-like_DNA-bd_sf"/>
</dbReference>
<proteinExistence type="inferred from homology"/>
<dbReference type="Gene3D" id="1.10.10.10">
    <property type="entry name" value="Winged helix-like DNA-binding domain superfamily/Winged helix DNA-binding domain"/>
    <property type="match status" value="1"/>
</dbReference>
<evidence type="ECO:0000313" key="2">
    <source>
        <dbReference type="EMBL" id="REJ05065.1"/>
    </source>
</evidence>
<dbReference type="InterPro" id="IPR036390">
    <property type="entry name" value="WH_DNA-bd_sf"/>
</dbReference>
<evidence type="ECO:0000313" key="3">
    <source>
        <dbReference type="Proteomes" id="UP000262172"/>
    </source>
</evidence>
<dbReference type="OrthoDB" id="3225083at2"/>
<dbReference type="InterPro" id="IPR043129">
    <property type="entry name" value="ATPase_NBD"/>
</dbReference>
<name>A0A371NTF5_9MICO</name>
<dbReference type="SUPFAM" id="SSF46785">
    <property type="entry name" value="Winged helix' DNA-binding domain"/>
    <property type="match status" value="1"/>
</dbReference>
<dbReference type="SUPFAM" id="SSF53067">
    <property type="entry name" value="Actin-like ATPase domain"/>
    <property type="match status" value="1"/>
</dbReference>
<dbReference type="PANTHER" id="PTHR18964:SF149">
    <property type="entry name" value="BIFUNCTIONAL UDP-N-ACETYLGLUCOSAMINE 2-EPIMERASE_N-ACETYLMANNOSAMINE KINASE"/>
    <property type="match status" value="1"/>
</dbReference>
<dbReference type="RefSeq" id="WP_116242350.1">
    <property type="nucleotide sequence ID" value="NZ_QUAB01000043.1"/>
</dbReference>
<evidence type="ECO:0000256" key="1">
    <source>
        <dbReference type="ARBA" id="ARBA00006479"/>
    </source>
</evidence>
<reference evidence="2 3" key="1">
    <citation type="submission" date="2018-08" db="EMBL/GenBank/DDBJ databases">
        <title>Isolation, diversity and antifungal activity of Actinobacteria from cow dung.</title>
        <authorList>
            <person name="Ling L."/>
        </authorList>
    </citation>
    <scope>NUCLEOTIDE SEQUENCE [LARGE SCALE GENOMIC DNA]</scope>
    <source>
        <strain evidence="2 3">NEAU-LLE</strain>
    </source>
</reference>
<dbReference type="AlphaFoldDB" id="A0A371NTF5"/>
<keyword evidence="3" id="KW-1185">Reference proteome</keyword>
<dbReference type="InterPro" id="IPR000600">
    <property type="entry name" value="ROK"/>
</dbReference>
<protein>
    <submittedName>
        <fullName evidence="2">ROK family protein</fullName>
    </submittedName>
</protein>
<dbReference type="Pfam" id="PF00480">
    <property type="entry name" value="ROK"/>
    <property type="match status" value="1"/>
</dbReference>
<sequence>MLYAEDELDGQALVRRGNLRRALQLVFDNSGSETRAGIARATGLTAATASSLVAELIDQRLVAEVGQAASTGGKRATVLAIDATHHLFLVVVLRYADAHAALIALDGSSIYEERIVYTSEDRDQVIRTMLGRIANRFGARLLAAAVQLPGATDGRVVLESVQLEWVDLPLADELSELLGAPVLLVNDVDAEAVAETIASGSSGGRRLFLHMGIGVGATVTLDGEPEAGPHARMGEIGHVRVVFGDEARACPCGRRGCLESAASMPAMLGPGFDEGMDAAQVRALIESADPALLAGGAIALGRVITMLTAMLDPGEVVIGGSAAGLGEEFLDLVRAETELPPSGTVRVSVRGATGGIVSFAGAAQFALRTALGVRWSAAQLAE</sequence>
<accession>A0A371NTF5</accession>
<dbReference type="PANTHER" id="PTHR18964">
    <property type="entry name" value="ROK (REPRESSOR, ORF, KINASE) FAMILY"/>
    <property type="match status" value="1"/>
</dbReference>
<organism evidence="2 3">
    <name type="scientific">Microbacterium bovistercoris</name>
    <dbReference type="NCBI Taxonomy" id="2293570"/>
    <lineage>
        <taxon>Bacteria</taxon>
        <taxon>Bacillati</taxon>
        <taxon>Actinomycetota</taxon>
        <taxon>Actinomycetes</taxon>
        <taxon>Micrococcales</taxon>
        <taxon>Microbacteriaceae</taxon>
        <taxon>Microbacterium</taxon>
    </lineage>
</organism>
<comment type="caution">
    <text evidence="2">The sequence shown here is derived from an EMBL/GenBank/DDBJ whole genome shotgun (WGS) entry which is preliminary data.</text>
</comment>
<comment type="similarity">
    <text evidence="1">Belongs to the ROK (NagC/XylR) family.</text>
</comment>
<dbReference type="EMBL" id="QUAB01000043">
    <property type="protein sequence ID" value="REJ05065.1"/>
    <property type="molecule type" value="Genomic_DNA"/>
</dbReference>